<evidence type="ECO:0008006" key="4">
    <source>
        <dbReference type="Google" id="ProtNLM"/>
    </source>
</evidence>
<evidence type="ECO:0000313" key="2">
    <source>
        <dbReference type="EMBL" id="AUX40730.1"/>
    </source>
</evidence>
<dbReference type="RefSeq" id="WP_104978487.1">
    <property type="nucleotide sequence ID" value="NZ_CP012673.1"/>
</dbReference>
<reference evidence="2 3" key="1">
    <citation type="submission" date="2015-09" db="EMBL/GenBank/DDBJ databases">
        <title>Sorangium comparison.</title>
        <authorList>
            <person name="Zaburannyi N."/>
            <person name="Bunk B."/>
            <person name="Overmann J."/>
            <person name="Mueller R."/>
        </authorList>
    </citation>
    <scope>NUCLEOTIDE SEQUENCE [LARGE SCALE GENOMIC DNA]</scope>
    <source>
        <strain evidence="2 3">So ce26</strain>
    </source>
</reference>
<dbReference type="AlphaFoldDB" id="A0A2L0EN73"/>
<proteinExistence type="predicted"/>
<name>A0A2L0EN73_SORCE</name>
<feature type="signal peptide" evidence="1">
    <location>
        <begin position="1"/>
        <end position="28"/>
    </location>
</feature>
<evidence type="ECO:0000313" key="3">
    <source>
        <dbReference type="Proteomes" id="UP000238348"/>
    </source>
</evidence>
<sequence length="260" mass="27387">MHNSDRIAVSFLGLLGMCLMACVGEADAPGEEQADAVEQGFLTRNALTPSALTANRSATQALTEGPLTSAAIAGNEEVMSALRDPLARDFLSYAVGCALPAEQSVEFSLDGEVYVVEGDIGVAPEWGRAHGHCNARCQGWISACILARINHLGERVPISMRGKNKALESDAAERAAFPLREATYFGDLFAPEPRRYACKSPGSTLISRVCGGTGVDTDGCIVDVLGDCDDVCHDPASDGSFPNCAADGRTISTTVTVFRQ</sequence>
<organism evidence="2 3">
    <name type="scientific">Sorangium cellulosum</name>
    <name type="common">Polyangium cellulosum</name>
    <dbReference type="NCBI Taxonomy" id="56"/>
    <lineage>
        <taxon>Bacteria</taxon>
        <taxon>Pseudomonadati</taxon>
        <taxon>Myxococcota</taxon>
        <taxon>Polyangia</taxon>
        <taxon>Polyangiales</taxon>
        <taxon>Polyangiaceae</taxon>
        <taxon>Sorangium</taxon>
    </lineage>
</organism>
<gene>
    <name evidence="2" type="ORF">SOCE26_021310</name>
</gene>
<feature type="chain" id="PRO_5014642771" description="Secreted protein" evidence="1">
    <location>
        <begin position="29"/>
        <end position="260"/>
    </location>
</feature>
<dbReference type="OrthoDB" id="5506794at2"/>
<accession>A0A2L0EN73</accession>
<protein>
    <recommendedName>
        <fullName evidence="4">Secreted protein</fullName>
    </recommendedName>
</protein>
<dbReference type="Proteomes" id="UP000238348">
    <property type="component" value="Chromosome"/>
</dbReference>
<keyword evidence="1" id="KW-0732">Signal</keyword>
<dbReference type="EMBL" id="CP012673">
    <property type="protein sequence ID" value="AUX40730.1"/>
    <property type="molecule type" value="Genomic_DNA"/>
</dbReference>
<evidence type="ECO:0000256" key="1">
    <source>
        <dbReference type="SAM" id="SignalP"/>
    </source>
</evidence>